<accession>A0AA39YV33</accession>
<feature type="domain" description="Glycoside hydrolase family 2 immunoglobulin-like beta-sandwich" evidence="4">
    <location>
        <begin position="227"/>
        <end position="330"/>
    </location>
</feature>
<reference evidence="7" key="1">
    <citation type="submission" date="2023-06" db="EMBL/GenBank/DDBJ databases">
        <title>Genome-scale phylogeny and comparative genomics of the fungal order Sordariales.</title>
        <authorList>
            <consortium name="Lawrence Berkeley National Laboratory"/>
            <person name="Hensen N."/>
            <person name="Bonometti L."/>
            <person name="Westerberg I."/>
            <person name="Brannstrom I.O."/>
            <person name="Guillou S."/>
            <person name="Cros-Aarteil S."/>
            <person name="Calhoun S."/>
            <person name="Haridas S."/>
            <person name="Kuo A."/>
            <person name="Mondo S."/>
            <person name="Pangilinan J."/>
            <person name="Riley R."/>
            <person name="Labutti K."/>
            <person name="Andreopoulos B."/>
            <person name="Lipzen A."/>
            <person name="Chen C."/>
            <person name="Yanf M."/>
            <person name="Daum C."/>
            <person name="Ng V."/>
            <person name="Clum A."/>
            <person name="Steindorff A."/>
            <person name="Ohm R."/>
            <person name="Martin F."/>
            <person name="Silar P."/>
            <person name="Natvig D."/>
            <person name="Lalanne C."/>
            <person name="Gautier V."/>
            <person name="Ament-Velasquez S.L."/>
            <person name="Kruys A."/>
            <person name="Hutchinson M.I."/>
            <person name="Powell A.J."/>
            <person name="Barry K."/>
            <person name="Miller A.N."/>
            <person name="Grigoriev I.V."/>
            <person name="Debuchy R."/>
            <person name="Gladieux P."/>
            <person name="Thoren M.H."/>
            <person name="Johannesson H."/>
        </authorList>
    </citation>
    <scope>NUCLEOTIDE SEQUENCE</scope>
    <source>
        <strain evidence="7">CBS 307.81</strain>
    </source>
</reference>
<dbReference type="InterPro" id="IPR036156">
    <property type="entry name" value="Beta-gal/glucu_dom_sf"/>
</dbReference>
<evidence type="ECO:0000313" key="8">
    <source>
        <dbReference type="Proteomes" id="UP001174997"/>
    </source>
</evidence>
<evidence type="ECO:0000259" key="4">
    <source>
        <dbReference type="Pfam" id="PF00703"/>
    </source>
</evidence>
<proteinExistence type="inferred from homology"/>
<sequence length="1121" mass="126142">MRLLQPLTVGVSLATNLHSVAADPLVFLNGQVRAIPSWDLQSSAKIGNNLAALSKPGVDTSSWHHITTSKCTLMGCLINAGVYNEADLFYSENLKRVDDRQFSVPWTYRNEYSLEPGAGKYFFLKTHGISSRADIFLNGKQVASKNEQAGSFVGKNYDITKLVGKQNALAIQVHPTSYYHDFALGWVDWNPWPADNGTGVWRDVEVKQTGPVALETLRIVTKIGPTVERLKDPATVTLKSRAQNLEDKPIIVTAHGSVFAPFGRKAPITWSKQVTLPPRSITDIVLETTVPDPAIWWPKQWGEQPLYSGALAITVNNTLSDSITQQFGFRSVTSKLNSHQDITYIVNHVPFQVIGAGYTPNIFLQFDPKKWEAELQYVLDLGFNTVRLEGKNEHPILYEIANRLGIFLMPGWECCDKWESWSYNHDLFLNPPPVWSSADYTIANNSMLHEAAMLQTHPSVLTYLIGSDYWPDERATPIYLNALKHYDWQTPVVGSASKRGYSPLTGPSGMKMEGPYDWVPPNYWYETDTPRAGSAFGFGSELGAGVGTPTLSSLKKFLSASDLDDLWRRPTKPLYHMSREGSEFTTTAIYHRALSARWGAPTSLDDYLMKAQIMDYEATRSQFEAFAMGWSARRPATGLIYWMLNNAWPSLHWNVWDYYMKPAGSYYGAKTGARREHVVYDYVKKEVWIVDRTVDNFYREREVEMQAVGLDGRVKFASLVQVESLPNGGGRVAGLYGPGALGNLTESVFLRLVLRGRNPTQGDGEEKVLSRNVYWLSKDLDRLNWGATTWFVTPVDRYADYKDFNKLATADVTVGVERRGEKEVVVNLENRATVPAFFVGLELLDRDGNDVLPLTWEDNYVTLWPGEKMSLVARSVGEVGISVYGIAPHALFLFHDIPTDTVSVLEAKGRFLEILPKDRRQAARLRPDTRWEDLVQITYDDLVKVSIPNPELPDSHTLILPSGQTVNMEDLYNHKLPPQTLLDLLGSDTALDAIFIAARTTGEDERLTKALRKALAQGTDLAESGINLSIVYLRTILQDAWKASGADYLQKPNNMWLALRQQMFTQTIDIESLKTHLRQEHRDTRARVKACETSAQSVAYIEKRNYKPFHETARDTQVIPT</sequence>
<evidence type="ECO:0000259" key="6">
    <source>
        <dbReference type="Pfam" id="PF22666"/>
    </source>
</evidence>
<dbReference type="Pfam" id="PF18368">
    <property type="entry name" value="Ig_GlcNase"/>
    <property type="match status" value="1"/>
</dbReference>
<dbReference type="InterPro" id="IPR041351">
    <property type="entry name" value="Ig_GlcNase"/>
</dbReference>
<comment type="caution">
    <text evidence="7">The sequence shown here is derived from an EMBL/GenBank/DDBJ whole genome shotgun (WGS) entry which is preliminary data.</text>
</comment>
<evidence type="ECO:0000259" key="5">
    <source>
        <dbReference type="Pfam" id="PF18368"/>
    </source>
</evidence>
<dbReference type="Gene3D" id="3.20.20.80">
    <property type="entry name" value="Glycosidases"/>
    <property type="match status" value="1"/>
</dbReference>
<feature type="domain" description="Exo-beta-D-glucosaminidase Ig-fold" evidence="5">
    <location>
        <begin position="790"/>
        <end position="875"/>
    </location>
</feature>
<dbReference type="InterPro" id="IPR008979">
    <property type="entry name" value="Galactose-bd-like_sf"/>
</dbReference>
<dbReference type="EMBL" id="JAULSY010000201">
    <property type="protein sequence ID" value="KAK0658526.1"/>
    <property type="molecule type" value="Genomic_DNA"/>
</dbReference>
<keyword evidence="3" id="KW-0326">Glycosidase</keyword>
<dbReference type="PANTHER" id="PTHR43536">
    <property type="entry name" value="MANNOSYLGLYCOPROTEIN ENDO-BETA-MANNOSIDASE"/>
    <property type="match status" value="1"/>
</dbReference>
<organism evidence="7 8">
    <name type="scientific">Cercophora samala</name>
    <dbReference type="NCBI Taxonomy" id="330535"/>
    <lineage>
        <taxon>Eukaryota</taxon>
        <taxon>Fungi</taxon>
        <taxon>Dikarya</taxon>
        <taxon>Ascomycota</taxon>
        <taxon>Pezizomycotina</taxon>
        <taxon>Sordariomycetes</taxon>
        <taxon>Sordariomycetidae</taxon>
        <taxon>Sordariales</taxon>
        <taxon>Lasiosphaeriaceae</taxon>
        <taxon>Cercophora</taxon>
    </lineage>
</organism>
<dbReference type="PANTHER" id="PTHR43536:SF1">
    <property type="entry name" value="MANNOSYLGLYCOPROTEIN ENDO-BETA-MANNOSIDASE"/>
    <property type="match status" value="1"/>
</dbReference>
<gene>
    <name evidence="7" type="ORF">QBC41DRAFT_377512</name>
</gene>
<dbReference type="InterPro" id="IPR006102">
    <property type="entry name" value="Ig-like_GH2"/>
</dbReference>
<dbReference type="InterPro" id="IPR013783">
    <property type="entry name" value="Ig-like_fold"/>
</dbReference>
<dbReference type="Pfam" id="PF22666">
    <property type="entry name" value="Glyco_hydro_2_N2"/>
    <property type="match status" value="1"/>
</dbReference>
<evidence type="ECO:0000256" key="3">
    <source>
        <dbReference type="ARBA" id="ARBA00023295"/>
    </source>
</evidence>
<dbReference type="GO" id="GO:0005975">
    <property type="term" value="P:carbohydrate metabolic process"/>
    <property type="evidence" value="ECO:0007669"/>
    <property type="project" value="InterPro"/>
</dbReference>
<dbReference type="AlphaFoldDB" id="A0AA39YV33"/>
<dbReference type="Pfam" id="PF00703">
    <property type="entry name" value="Glyco_hydro_2"/>
    <property type="match status" value="1"/>
</dbReference>
<keyword evidence="8" id="KW-1185">Reference proteome</keyword>
<keyword evidence="2 7" id="KW-0378">Hydrolase</keyword>
<comment type="similarity">
    <text evidence="1">Belongs to the glycosyl hydrolase 2 family.</text>
</comment>
<feature type="domain" description="Beta-mannosidase-like galactose-binding" evidence="6">
    <location>
        <begin position="60"/>
        <end position="178"/>
    </location>
</feature>
<dbReference type="SUPFAM" id="SSF49785">
    <property type="entry name" value="Galactose-binding domain-like"/>
    <property type="match status" value="1"/>
</dbReference>
<dbReference type="InterPro" id="IPR043534">
    <property type="entry name" value="EBDG/EBM"/>
</dbReference>
<dbReference type="Proteomes" id="UP001174997">
    <property type="component" value="Unassembled WGS sequence"/>
</dbReference>
<evidence type="ECO:0000256" key="2">
    <source>
        <dbReference type="ARBA" id="ARBA00022801"/>
    </source>
</evidence>
<dbReference type="Gene3D" id="2.60.120.260">
    <property type="entry name" value="Galactose-binding domain-like"/>
    <property type="match status" value="1"/>
</dbReference>
<dbReference type="InterPro" id="IPR017853">
    <property type="entry name" value="GH"/>
</dbReference>
<name>A0AA39YV33_9PEZI</name>
<dbReference type="SUPFAM" id="SSF51445">
    <property type="entry name" value="(Trans)glycosidases"/>
    <property type="match status" value="1"/>
</dbReference>
<evidence type="ECO:0000256" key="1">
    <source>
        <dbReference type="ARBA" id="ARBA00007401"/>
    </source>
</evidence>
<dbReference type="SUPFAM" id="SSF49303">
    <property type="entry name" value="beta-Galactosidase/glucuronidase domain"/>
    <property type="match status" value="3"/>
</dbReference>
<dbReference type="GO" id="GO:0004553">
    <property type="term" value="F:hydrolase activity, hydrolyzing O-glycosyl compounds"/>
    <property type="evidence" value="ECO:0007669"/>
    <property type="project" value="InterPro"/>
</dbReference>
<protein>
    <submittedName>
        <fullName evidence="7">Glycoside hydrolase superfamily</fullName>
    </submittedName>
</protein>
<evidence type="ECO:0000313" key="7">
    <source>
        <dbReference type="EMBL" id="KAK0658526.1"/>
    </source>
</evidence>
<dbReference type="Gene3D" id="2.60.40.10">
    <property type="entry name" value="Immunoglobulins"/>
    <property type="match status" value="3"/>
</dbReference>
<dbReference type="InterPro" id="IPR054593">
    <property type="entry name" value="Beta-mannosidase-like_N2"/>
</dbReference>